<dbReference type="OrthoDB" id="1535081at2759"/>
<keyword evidence="3" id="KW-0949">S-adenosyl-L-methionine</keyword>
<accession>A0A1L9SZ89</accession>
<evidence type="ECO:0000256" key="3">
    <source>
        <dbReference type="ARBA" id="ARBA00022691"/>
    </source>
</evidence>
<organism evidence="7 8">
    <name type="scientific">Aspergillus sydowii CBS 593.65</name>
    <dbReference type="NCBI Taxonomy" id="1036612"/>
    <lineage>
        <taxon>Eukaryota</taxon>
        <taxon>Fungi</taxon>
        <taxon>Dikarya</taxon>
        <taxon>Ascomycota</taxon>
        <taxon>Pezizomycotina</taxon>
        <taxon>Eurotiomycetes</taxon>
        <taxon>Eurotiomycetidae</taxon>
        <taxon>Eurotiales</taxon>
        <taxon>Aspergillaceae</taxon>
        <taxon>Aspergillus</taxon>
        <taxon>Aspergillus subgen. Nidulantes</taxon>
    </lineage>
</organism>
<name>A0A1L9SZ89_9EURO</name>
<evidence type="ECO:0000313" key="8">
    <source>
        <dbReference type="Proteomes" id="UP000184356"/>
    </source>
</evidence>
<dbReference type="Gene3D" id="3.40.50.150">
    <property type="entry name" value="Vaccinia Virus protein VP39"/>
    <property type="match status" value="1"/>
</dbReference>
<gene>
    <name evidence="7" type="ORF">ASPSYDRAFT_189549</name>
</gene>
<feature type="transmembrane region" description="Helical" evidence="5">
    <location>
        <begin position="379"/>
        <end position="396"/>
    </location>
</feature>
<evidence type="ECO:0000256" key="5">
    <source>
        <dbReference type="SAM" id="Phobius"/>
    </source>
</evidence>
<reference evidence="8" key="1">
    <citation type="journal article" date="2017" name="Genome Biol.">
        <title>Comparative genomics reveals high biological diversity and specific adaptations in the industrially and medically important fungal genus Aspergillus.</title>
        <authorList>
            <person name="de Vries R.P."/>
            <person name="Riley R."/>
            <person name="Wiebenga A."/>
            <person name="Aguilar-Osorio G."/>
            <person name="Amillis S."/>
            <person name="Uchima C.A."/>
            <person name="Anderluh G."/>
            <person name="Asadollahi M."/>
            <person name="Askin M."/>
            <person name="Barry K."/>
            <person name="Battaglia E."/>
            <person name="Bayram O."/>
            <person name="Benocci T."/>
            <person name="Braus-Stromeyer S.A."/>
            <person name="Caldana C."/>
            <person name="Canovas D."/>
            <person name="Cerqueira G.C."/>
            <person name="Chen F."/>
            <person name="Chen W."/>
            <person name="Choi C."/>
            <person name="Clum A."/>
            <person name="Dos Santos R.A."/>
            <person name="Damasio A.R."/>
            <person name="Diallinas G."/>
            <person name="Emri T."/>
            <person name="Fekete E."/>
            <person name="Flipphi M."/>
            <person name="Freyberg S."/>
            <person name="Gallo A."/>
            <person name="Gournas C."/>
            <person name="Habgood R."/>
            <person name="Hainaut M."/>
            <person name="Harispe M.L."/>
            <person name="Henrissat B."/>
            <person name="Hilden K.S."/>
            <person name="Hope R."/>
            <person name="Hossain A."/>
            <person name="Karabika E."/>
            <person name="Karaffa L."/>
            <person name="Karanyi Z."/>
            <person name="Krasevec N."/>
            <person name="Kuo A."/>
            <person name="Kusch H."/>
            <person name="LaButti K."/>
            <person name="Lagendijk E.L."/>
            <person name="Lapidus A."/>
            <person name="Levasseur A."/>
            <person name="Lindquist E."/>
            <person name="Lipzen A."/>
            <person name="Logrieco A.F."/>
            <person name="MacCabe A."/>
            <person name="Maekelae M.R."/>
            <person name="Malavazi I."/>
            <person name="Melin P."/>
            <person name="Meyer V."/>
            <person name="Mielnichuk N."/>
            <person name="Miskei M."/>
            <person name="Molnar A.P."/>
            <person name="Mule G."/>
            <person name="Ngan C.Y."/>
            <person name="Orejas M."/>
            <person name="Orosz E."/>
            <person name="Ouedraogo J.P."/>
            <person name="Overkamp K.M."/>
            <person name="Park H.-S."/>
            <person name="Perrone G."/>
            <person name="Piumi F."/>
            <person name="Punt P.J."/>
            <person name="Ram A.F."/>
            <person name="Ramon A."/>
            <person name="Rauscher S."/>
            <person name="Record E."/>
            <person name="Riano-Pachon D.M."/>
            <person name="Robert V."/>
            <person name="Roehrig J."/>
            <person name="Ruller R."/>
            <person name="Salamov A."/>
            <person name="Salih N.S."/>
            <person name="Samson R.A."/>
            <person name="Sandor E."/>
            <person name="Sanguinetti M."/>
            <person name="Schuetze T."/>
            <person name="Sepcic K."/>
            <person name="Shelest E."/>
            <person name="Sherlock G."/>
            <person name="Sophianopoulou V."/>
            <person name="Squina F.M."/>
            <person name="Sun H."/>
            <person name="Susca A."/>
            <person name="Todd R.B."/>
            <person name="Tsang A."/>
            <person name="Unkles S.E."/>
            <person name="van de Wiele N."/>
            <person name="van Rossen-Uffink D."/>
            <person name="Oliveira J.V."/>
            <person name="Vesth T.C."/>
            <person name="Visser J."/>
            <person name="Yu J.-H."/>
            <person name="Zhou M."/>
            <person name="Andersen M.R."/>
            <person name="Archer D.B."/>
            <person name="Baker S.E."/>
            <person name="Benoit I."/>
            <person name="Brakhage A.A."/>
            <person name="Braus G.H."/>
            <person name="Fischer R."/>
            <person name="Frisvad J.C."/>
            <person name="Goldman G.H."/>
            <person name="Houbraken J."/>
            <person name="Oakley B."/>
            <person name="Pocsi I."/>
            <person name="Scazzocchio C."/>
            <person name="Seiboth B."/>
            <person name="vanKuyk P.A."/>
            <person name="Wortman J."/>
            <person name="Dyer P.S."/>
            <person name="Grigoriev I.V."/>
        </authorList>
    </citation>
    <scope>NUCLEOTIDE SEQUENCE [LARGE SCALE GENOMIC DNA]</scope>
    <source>
        <strain evidence="8">CBS 593.65</strain>
    </source>
</reference>
<keyword evidence="1" id="KW-0489">Methyltransferase</keyword>
<dbReference type="PANTHER" id="PTHR43712">
    <property type="entry name" value="PUTATIVE (AFU_ORTHOLOGUE AFUA_4G14580)-RELATED"/>
    <property type="match status" value="1"/>
</dbReference>
<dbReference type="AlphaFoldDB" id="A0A1L9SZ89"/>
<keyword evidence="8" id="KW-1185">Reference proteome</keyword>
<feature type="domain" description="O-methyltransferase C-terminal" evidence="6">
    <location>
        <begin position="210"/>
        <end position="348"/>
    </location>
</feature>
<dbReference type="EMBL" id="KV878601">
    <property type="protein sequence ID" value="OJJ52510.1"/>
    <property type="molecule type" value="Genomic_DNA"/>
</dbReference>
<keyword evidence="2" id="KW-0808">Transferase</keyword>
<dbReference type="Proteomes" id="UP000184356">
    <property type="component" value="Unassembled WGS sequence"/>
</dbReference>
<feature type="active site" description="Proton acceptor" evidence="4">
    <location>
        <position position="283"/>
    </location>
</feature>
<dbReference type="InterPro" id="IPR029063">
    <property type="entry name" value="SAM-dependent_MTases_sf"/>
</dbReference>
<keyword evidence="5" id="KW-0812">Transmembrane</keyword>
<evidence type="ECO:0000256" key="1">
    <source>
        <dbReference type="ARBA" id="ARBA00022603"/>
    </source>
</evidence>
<dbReference type="InterPro" id="IPR016461">
    <property type="entry name" value="COMT-like"/>
</dbReference>
<dbReference type="VEuPathDB" id="FungiDB:ASPSYDRAFT_189549"/>
<keyword evidence="5" id="KW-1133">Transmembrane helix</keyword>
<evidence type="ECO:0000313" key="7">
    <source>
        <dbReference type="EMBL" id="OJJ52510.1"/>
    </source>
</evidence>
<keyword evidence="5" id="KW-0472">Membrane</keyword>
<evidence type="ECO:0000259" key="6">
    <source>
        <dbReference type="Pfam" id="PF00891"/>
    </source>
</evidence>
<dbReference type="InterPro" id="IPR001077">
    <property type="entry name" value="COMT_C"/>
</dbReference>
<proteinExistence type="predicted"/>
<sequence length="404" mass="44752">MAPIPVAGQVSRILSTPALLAFFPVAAHLDLFSIIAKSDDSLSARDVLGAYQTRVTNSALNVVPPLQLIDDTLLAMGGLGLLDVVEEGQFAANDLTRHLASNPSAVHGGIHFSTEVILAASFMMRKLKAESFAYPFQANDTPMQYAYELMGRDEYRKMNTYAIMAAEGRMDSFNSFMAGKFGGVTTIPEQLKSVGYSLGAVLAEGGPSTSTKIVDIGGGRGELLLQLKDAFPQLQTEDLVVEEFQHDLDDVPGVTISQWDYSDESSPQPVKGALIYSLSYILHNLPDLNAVRLLQRVAEVMEPYSRLLVHESRKVKDMAASHATMILLYGGRERTPQEWRQMAKLAGLKVTFEGFPESEPGSVIVEFRKTQYDYEKPRYGWLHIRLLIFMALWYILSDNTFKTK</sequence>
<evidence type="ECO:0000256" key="2">
    <source>
        <dbReference type="ARBA" id="ARBA00022679"/>
    </source>
</evidence>
<evidence type="ECO:0000256" key="4">
    <source>
        <dbReference type="PIRSR" id="PIRSR005739-1"/>
    </source>
</evidence>
<dbReference type="Pfam" id="PF00891">
    <property type="entry name" value="Methyltransf_2"/>
    <property type="match status" value="1"/>
</dbReference>
<dbReference type="SUPFAM" id="SSF53335">
    <property type="entry name" value="S-adenosyl-L-methionine-dependent methyltransferases"/>
    <property type="match status" value="1"/>
</dbReference>
<dbReference type="GO" id="GO:0008171">
    <property type="term" value="F:O-methyltransferase activity"/>
    <property type="evidence" value="ECO:0007669"/>
    <property type="project" value="InterPro"/>
</dbReference>
<dbReference type="PROSITE" id="PS51683">
    <property type="entry name" value="SAM_OMT_II"/>
    <property type="match status" value="1"/>
</dbReference>
<dbReference type="GeneID" id="63759692"/>
<dbReference type="GO" id="GO:0044550">
    <property type="term" value="P:secondary metabolite biosynthetic process"/>
    <property type="evidence" value="ECO:0007669"/>
    <property type="project" value="UniProtKB-ARBA"/>
</dbReference>
<dbReference type="PANTHER" id="PTHR43712:SF18">
    <property type="entry name" value="PUTATIVE (AFU_ORTHOLOGUE AFUA_4G14240)-RELATED"/>
    <property type="match status" value="1"/>
</dbReference>
<protein>
    <recommendedName>
        <fullName evidence="6">O-methyltransferase C-terminal domain-containing protein</fullName>
    </recommendedName>
</protein>
<dbReference type="RefSeq" id="XP_040696316.1">
    <property type="nucleotide sequence ID" value="XM_040843619.1"/>
</dbReference>
<dbReference type="GO" id="GO:0032259">
    <property type="term" value="P:methylation"/>
    <property type="evidence" value="ECO:0007669"/>
    <property type="project" value="UniProtKB-KW"/>
</dbReference>